<dbReference type="EMBL" id="CAJMWY010001126">
    <property type="protein sequence ID" value="CAE6459256.1"/>
    <property type="molecule type" value="Genomic_DNA"/>
</dbReference>
<sequence length="181" mass="18975">SGDQENDAETGGLTGNQRTIVIATTIGAAAAAALIALLLFIRRRGQKAKAQQGAYPETYATDQRRSDLPMQTLSQSDLNAPIVPFKAGGKSDYRMSASTMDTAQLHAATPLHEHQQLSYDAPQSPGYAYGPQTFNPYSDASAPGTPYMGPAPGLTVGHANEYEPVSGRASPASGRNAGPRV</sequence>
<organism evidence="3 4">
    <name type="scientific">Rhizoctonia solani</name>
    <dbReference type="NCBI Taxonomy" id="456999"/>
    <lineage>
        <taxon>Eukaryota</taxon>
        <taxon>Fungi</taxon>
        <taxon>Dikarya</taxon>
        <taxon>Basidiomycota</taxon>
        <taxon>Agaricomycotina</taxon>
        <taxon>Agaricomycetes</taxon>
        <taxon>Cantharellales</taxon>
        <taxon>Ceratobasidiaceae</taxon>
        <taxon>Rhizoctonia</taxon>
    </lineage>
</organism>
<feature type="transmembrane region" description="Helical" evidence="2">
    <location>
        <begin position="20"/>
        <end position="41"/>
    </location>
</feature>
<accession>A0A8H3BML9</accession>
<comment type="caution">
    <text evidence="3">The sequence shown here is derived from an EMBL/GenBank/DDBJ whole genome shotgun (WGS) entry which is preliminary data.</text>
</comment>
<proteinExistence type="predicted"/>
<keyword evidence="2" id="KW-0812">Transmembrane</keyword>
<evidence type="ECO:0000313" key="4">
    <source>
        <dbReference type="Proteomes" id="UP000663861"/>
    </source>
</evidence>
<protein>
    <submittedName>
        <fullName evidence="3">Uncharacterized protein</fullName>
    </submittedName>
</protein>
<evidence type="ECO:0000256" key="2">
    <source>
        <dbReference type="SAM" id="Phobius"/>
    </source>
</evidence>
<evidence type="ECO:0000256" key="1">
    <source>
        <dbReference type="SAM" id="MobiDB-lite"/>
    </source>
</evidence>
<name>A0A8H3BML9_9AGAM</name>
<feature type="non-terminal residue" evidence="3">
    <location>
        <position position="1"/>
    </location>
</feature>
<dbReference type="Proteomes" id="UP000663861">
    <property type="component" value="Unassembled WGS sequence"/>
</dbReference>
<dbReference type="AlphaFoldDB" id="A0A8H3BML9"/>
<feature type="region of interest" description="Disordered" evidence="1">
    <location>
        <begin position="138"/>
        <end position="181"/>
    </location>
</feature>
<keyword evidence="2" id="KW-1133">Transmembrane helix</keyword>
<keyword evidence="2" id="KW-0472">Membrane</keyword>
<reference evidence="3" key="1">
    <citation type="submission" date="2021-01" db="EMBL/GenBank/DDBJ databases">
        <authorList>
            <person name="Kaushik A."/>
        </authorList>
    </citation>
    <scope>NUCLEOTIDE SEQUENCE</scope>
    <source>
        <strain evidence="3">AG4-RS23</strain>
    </source>
</reference>
<evidence type="ECO:0000313" key="3">
    <source>
        <dbReference type="EMBL" id="CAE6459256.1"/>
    </source>
</evidence>
<gene>
    <name evidence="3" type="ORF">RDB_LOCUS66310</name>
</gene>